<reference evidence="12 13" key="1">
    <citation type="journal article" date="2013" name="Proc. Natl. Acad. Sci. U.S.A.">
        <title>Fine-scale variation in meiotic recombination in Mimulus inferred from population shotgun sequencing.</title>
        <authorList>
            <person name="Hellsten U."/>
            <person name="Wright K.M."/>
            <person name="Jenkins J."/>
            <person name="Shu S."/>
            <person name="Yuan Y."/>
            <person name="Wessler S.R."/>
            <person name="Schmutz J."/>
            <person name="Willis J.H."/>
            <person name="Rokhsar D.S."/>
        </authorList>
    </citation>
    <scope>NUCLEOTIDE SEQUENCE [LARGE SCALE GENOMIC DNA]</scope>
    <source>
        <strain evidence="13">cv. DUN x IM62</strain>
    </source>
</reference>
<dbReference type="EMBL" id="KI630880">
    <property type="protein sequence ID" value="EYU32284.1"/>
    <property type="molecule type" value="Genomic_DNA"/>
</dbReference>
<dbReference type="GO" id="GO:0016020">
    <property type="term" value="C:membrane"/>
    <property type="evidence" value="ECO:0007669"/>
    <property type="project" value="UniProtKB-SubCell"/>
</dbReference>
<accession>A0A022QXF0</accession>
<dbReference type="Proteomes" id="UP000030748">
    <property type="component" value="Unassembled WGS sequence"/>
</dbReference>
<dbReference type="InterPro" id="IPR001128">
    <property type="entry name" value="Cyt_P450"/>
</dbReference>
<protein>
    <submittedName>
        <fullName evidence="12">Uncharacterized protein</fullName>
    </submittedName>
</protein>
<evidence type="ECO:0000256" key="7">
    <source>
        <dbReference type="ARBA" id="ARBA00023004"/>
    </source>
</evidence>
<evidence type="ECO:0000256" key="3">
    <source>
        <dbReference type="ARBA" id="ARBA00010617"/>
    </source>
</evidence>
<dbReference type="eggNOG" id="KOG0156">
    <property type="taxonomic scope" value="Eukaryota"/>
</dbReference>
<dbReference type="InterPro" id="IPR002401">
    <property type="entry name" value="Cyt_P450_E_grp-I"/>
</dbReference>
<dbReference type="PANTHER" id="PTHR47946:SF1">
    <property type="entry name" value="CYTOCHROME P450 78A3"/>
    <property type="match status" value="1"/>
</dbReference>
<proteinExistence type="inferred from homology"/>
<dbReference type="GO" id="GO:0020037">
    <property type="term" value="F:heme binding"/>
    <property type="evidence" value="ECO:0007669"/>
    <property type="project" value="InterPro"/>
</dbReference>
<dbReference type="SUPFAM" id="SSF48264">
    <property type="entry name" value="Cytochrome P450"/>
    <property type="match status" value="1"/>
</dbReference>
<keyword evidence="4 9" id="KW-0349">Heme</keyword>
<keyword evidence="11" id="KW-1133">Transmembrane helix</keyword>
<dbReference type="Gene3D" id="1.10.630.10">
    <property type="entry name" value="Cytochrome P450"/>
    <property type="match status" value="1"/>
</dbReference>
<feature type="binding site" description="axial binding residue" evidence="9">
    <location>
        <position position="476"/>
    </location>
    <ligand>
        <name>heme</name>
        <dbReference type="ChEBI" id="CHEBI:30413"/>
    </ligand>
    <ligandPart>
        <name>Fe</name>
        <dbReference type="ChEBI" id="CHEBI:18248"/>
    </ligandPart>
</feature>
<dbReference type="GO" id="GO:0016705">
    <property type="term" value="F:oxidoreductase activity, acting on paired donors, with incorporation or reduction of molecular oxygen"/>
    <property type="evidence" value="ECO:0007669"/>
    <property type="project" value="InterPro"/>
</dbReference>
<evidence type="ECO:0000313" key="13">
    <source>
        <dbReference type="Proteomes" id="UP000030748"/>
    </source>
</evidence>
<keyword evidence="6 10" id="KW-0560">Oxidoreductase</keyword>
<dbReference type="FunFam" id="1.10.630.10:FF:000016">
    <property type="entry name" value="Cytochrome P450 78A5"/>
    <property type="match status" value="1"/>
</dbReference>
<comment type="cofactor">
    <cofactor evidence="1 9">
        <name>heme</name>
        <dbReference type="ChEBI" id="CHEBI:30413"/>
    </cofactor>
</comment>
<evidence type="ECO:0000256" key="2">
    <source>
        <dbReference type="ARBA" id="ARBA00004167"/>
    </source>
</evidence>
<evidence type="ECO:0000256" key="4">
    <source>
        <dbReference type="ARBA" id="ARBA00022617"/>
    </source>
</evidence>
<dbReference type="GO" id="GO:0005506">
    <property type="term" value="F:iron ion binding"/>
    <property type="evidence" value="ECO:0007669"/>
    <property type="project" value="InterPro"/>
</dbReference>
<dbReference type="PRINTS" id="PR00463">
    <property type="entry name" value="EP450I"/>
</dbReference>
<keyword evidence="11" id="KW-0812">Transmembrane</keyword>
<organism evidence="12 13">
    <name type="scientific">Erythranthe guttata</name>
    <name type="common">Yellow monkey flower</name>
    <name type="synonym">Mimulus guttatus</name>
    <dbReference type="NCBI Taxonomy" id="4155"/>
    <lineage>
        <taxon>Eukaryota</taxon>
        <taxon>Viridiplantae</taxon>
        <taxon>Streptophyta</taxon>
        <taxon>Embryophyta</taxon>
        <taxon>Tracheophyta</taxon>
        <taxon>Spermatophyta</taxon>
        <taxon>Magnoliopsida</taxon>
        <taxon>eudicotyledons</taxon>
        <taxon>Gunneridae</taxon>
        <taxon>Pentapetalae</taxon>
        <taxon>asterids</taxon>
        <taxon>lamiids</taxon>
        <taxon>Lamiales</taxon>
        <taxon>Phrymaceae</taxon>
        <taxon>Erythranthe</taxon>
    </lineage>
</organism>
<dbReference type="InterPro" id="IPR036396">
    <property type="entry name" value="Cyt_P450_sf"/>
</dbReference>
<keyword evidence="13" id="KW-1185">Reference proteome</keyword>
<dbReference type="STRING" id="4155.A0A022QXF0"/>
<keyword evidence="11" id="KW-0472">Membrane</keyword>
<name>A0A022QXF0_ERYGU</name>
<dbReference type="InterPro" id="IPR017972">
    <property type="entry name" value="Cyt_P450_CS"/>
</dbReference>
<evidence type="ECO:0000256" key="10">
    <source>
        <dbReference type="RuleBase" id="RU000461"/>
    </source>
</evidence>
<comment type="similarity">
    <text evidence="3 10">Belongs to the cytochrome P450 family.</text>
</comment>
<evidence type="ECO:0000256" key="1">
    <source>
        <dbReference type="ARBA" id="ARBA00001971"/>
    </source>
</evidence>
<gene>
    <name evidence="12" type="ORF">MIMGU_mgv1a004092mg</name>
</gene>
<keyword evidence="5 9" id="KW-0479">Metal-binding</keyword>
<dbReference type="GO" id="GO:0004497">
    <property type="term" value="F:monooxygenase activity"/>
    <property type="evidence" value="ECO:0007669"/>
    <property type="project" value="UniProtKB-KW"/>
</dbReference>
<evidence type="ECO:0000313" key="12">
    <source>
        <dbReference type="EMBL" id="EYU32284.1"/>
    </source>
</evidence>
<sequence length="544" mass="60228">MTEIQVESLWLLALASKWESLTLLNAAVFAFLFLLSCLTLNLIFWAHPGGPAWGKHHWSKPSSSSDSPPIPGPNGIPIAGSMGLMLGLAHHKIAAAAEACRAKRLMAFSIGQTRAVVTCNPDVARDILNSSTFSDRPAKESAYNLMFNRSIGFAPYGVYWTALRKIAAAHLFCPKQVKASELQRVEIANQVVAALSSNVRADIRVRDLLKLASLNNMMCSVFGRKYDVVSMDPETEELNDLVEQGYDLLGQLNWSDHLSFLADLDIQKIRFRCSRIVPRVNRFVGRIIAQHKAANGAGEINPDFVDVLLSLKGADRLSDSDMIAVLWEMIFRGTDTVAVLMEWILARLVLHPDIQSKVHEELDKVVGRSRAVTESDLTELVYLTAVVKEVLRLHPPGPLLSWSRLSIRDSTVDGYHVPAGTTAMVNMWAIMRDPGVWVDPLTFNPDRFMGQSPNSDISVLGSDLRLAPFGSGRRSCPGKTLGMSTVNFWVATLLHEFQFVGGGGQSVDLSEMLRLSCEMANPLVVRVRPRQRFQSPNLWDKDVI</sequence>
<evidence type="ECO:0000256" key="5">
    <source>
        <dbReference type="ARBA" id="ARBA00022723"/>
    </source>
</evidence>
<dbReference type="GO" id="GO:0048731">
    <property type="term" value="P:system development"/>
    <property type="evidence" value="ECO:0000318"/>
    <property type="project" value="GO_Central"/>
</dbReference>
<dbReference type="PROSITE" id="PS00086">
    <property type="entry name" value="CYTOCHROME_P450"/>
    <property type="match status" value="1"/>
</dbReference>
<comment type="subcellular location">
    <subcellularLocation>
        <location evidence="2">Membrane</location>
        <topology evidence="2">Single-pass membrane protein</topology>
    </subcellularLocation>
</comment>
<evidence type="ECO:0000256" key="11">
    <source>
        <dbReference type="SAM" id="Phobius"/>
    </source>
</evidence>
<dbReference type="InterPro" id="IPR051996">
    <property type="entry name" value="Cytochrome_P450_78A"/>
</dbReference>
<dbReference type="PRINTS" id="PR00385">
    <property type="entry name" value="P450"/>
</dbReference>
<keyword evidence="7 9" id="KW-0408">Iron</keyword>
<dbReference type="AlphaFoldDB" id="A0A022QXF0"/>
<evidence type="ECO:0000256" key="9">
    <source>
        <dbReference type="PIRSR" id="PIRSR602401-1"/>
    </source>
</evidence>
<dbReference type="Pfam" id="PF00067">
    <property type="entry name" value="p450"/>
    <property type="match status" value="1"/>
</dbReference>
<evidence type="ECO:0000256" key="6">
    <source>
        <dbReference type="ARBA" id="ARBA00023002"/>
    </source>
</evidence>
<feature type="transmembrane region" description="Helical" evidence="11">
    <location>
        <begin position="21"/>
        <end position="46"/>
    </location>
</feature>
<evidence type="ECO:0000256" key="8">
    <source>
        <dbReference type="ARBA" id="ARBA00023033"/>
    </source>
</evidence>
<keyword evidence="8 10" id="KW-0503">Monooxygenase</keyword>
<dbReference type="PANTHER" id="PTHR47946">
    <property type="entry name" value="CYTOCHROME P450 78A7-RELATED"/>
    <property type="match status" value="1"/>
</dbReference>